<dbReference type="Pfam" id="PF07034">
    <property type="entry name" value="ORC3_N"/>
    <property type="match status" value="1"/>
</dbReference>
<organism evidence="14 15">
    <name type="scientific">Coemansia spiralis</name>
    <dbReference type="NCBI Taxonomy" id="417178"/>
    <lineage>
        <taxon>Eukaryota</taxon>
        <taxon>Fungi</taxon>
        <taxon>Fungi incertae sedis</taxon>
        <taxon>Zoopagomycota</taxon>
        <taxon>Kickxellomycotina</taxon>
        <taxon>Kickxellomycetes</taxon>
        <taxon>Kickxellales</taxon>
        <taxon>Kickxellaceae</taxon>
        <taxon>Coemansia</taxon>
    </lineage>
</organism>
<dbReference type="Pfam" id="PF18137">
    <property type="entry name" value="WHD_ORC"/>
    <property type="match status" value="1"/>
</dbReference>
<dbReference type="InterPro" id="IPR040855">
    <property type="entry name" value="ORC_WH_C"/>
</dbReference>
<accession>A0A9W8G2W3</accession>
<dbReference type="PANTHER" id="PTHR12748:SF0">
    <property type="entry name" value="ORIGIN RECOGNITION COMPLEX SUBUNIT 3"/>
    <property type="match status" value="1"/>
</dbReference>
<feature type="domain" description="Origin recognition complex subunit 3 insertion" evidence="13">
    <location>
        <begin position="379"/>
        <end position="612"/>
    </location>
</feature>
<dbReference type="EMBL" id="JANBTW010000029">
    <property type="protein sequence ID" value="KAJ2677714.1"/>
    <property type="molecule type" value="Genomic_DNA"/>
</dbReference>
<feature type="domain" description="Origin recognition complex subunit 3 winged helix C-terminal" evidence="12">
    <location>
        <begin position="626"/>
        <end position="762"/>
    </location>
</feature>
<evidence type="ECO:0000256" key="2">
    <source>
        <dbReference type="ARBA" id="ARBA00010977"/>
    </source>
</evidence>
<evidence type="ECO:0000313" key="14">
    <source>
        <dbReference type="EMBL" id="KAJ2677714.1"/>
    </source>
</evidence>
<comment type="subcellular location">
    <subcellularLocation>
        <location evidence="1">Nucleus</location>
    </subcellularLocation>
</comment>
<evidence type="ECO:0000259" key="13">
    <source>
        <dbReference type="Pfam" id="PF19675"/>
    </source>
</evidence>
<dbReference type="Pfam" id="PF19675">
    <property type="entry name" value="ORC3_ins"/>
    <property type="match status" value="1"/>
</dbReference>
<evidence type="ECO:0000256" key="8">
    <source>
        <dbReference type="ARBA" id="ARBA00026084"/>
    </source>
</evidence>
<reference evidence="14" key="1">
    <citation type="submission" date="2022-07" db="EMBL/GenBank/DDBJ databases">
        <title>Phylogenomic reconstructions and comparative analyses of Kickxellomycotina fungi.</title>
        <authorList>
            <person name="Reynolds N.K."/>
            <person name="Stajich J.E."/>
            <person name="Barry K."/>
            <person name="Grigoriev I.V."/>
            <person name="Crous P."/>
            <person name="Smith M.E."/>
        </authorList>
    </citation>
    <scope>NUCLEOTIDE SEQUENCE</scope>
    <source>
        <strain evidence="14">NRRL 3115</strain>
    </source>
</reference>
<dbReference type="InterPro" id="IPR045663">
    <property type="entry name" value="ORC3_ins"/>
</dbReference>
<evidence type="ECO:0000256" key="5">
    <source>
        <dbReference type="ARBA" id="ARBA00022705"/>
    </source>
</evidence>
<dbReference type="GO" id="GO:0005656">
    <property type="term" value="C:nuclear pre-replicative complex"/>
    <property type="evidence" value="ECO:0007669"/>
    <property type="project" value="TreeGrafter"/>
</dbReference>
<dbReference type="OrthoDB" id="10265211at2759"/>
<feature type="region of interest" description="Disordered" evidence="10">
    <location>
        <begin position="22"/>
        <end position="43"/>
    </location>
</feature>
<dbReference type="GO" id="GO:0005664">
    <property type="term" value="C:nuclear origin of replication recognition complex"/>
    <property type="evidence" value="ECO:0007669"/>
    <property type="project" value="InterPro"/>
</dbReference>
<dbReference type="GO" id="GO:0006270">
    <property type="term" value="P:DNA replication initiation"/>
    <property type="evidence" value="ECO:0007669"/>
    <property type="project" value="TreeGrafter"/>
</dbReference>
<dbReference type="GO" id="GO:0031261">
    <property type="term" value="C:DNA replication preinitiation complex"/>
    <property type="evidence" value="ECO:0007669"/>
    <property type="project" value="TreeGrafter"/>
</dbReference>
<evidence type="ECO:0000256" key="10">
    <source>
        <dbReference type="SAM" id="MobiDB-lite"/>
    </source>
</evidence>
<evidence type="ECO:0000256" key="9">
    <source>
        <dbReference type="ARBA" id="ARBA00045241"/>
    </source>
</evidence>
<evidence type="ECO:0000256" key="4">
    <source>
        <dbReference type="ARBA" id="ARBA00022553"/>
    </source>
</evidence>
<feature type="domain" description="Origin recognition complex subunit 3 N-terminal" evidence="11">
    <location>
        <begin position="11"/>
        <end position="355"/>
    </location>
</feature>
<name>A0A9W8G2W3_9FUNG</name>
<feature type="region of interest" description="Disordered" evidence="10">
    <location>
        <begin position="537"/>
        <end position="559"/>
    </location>
</feature>
<evidence type="ECO:0000259" key="12">
    <source>
        <dbReference type="Pfam" id="PF18137"/>
    </source>
</evidence>
<keyword evidence="4" id="KW-0597">Phosphoprotein</keyword>
<comment type="similarity">
    <text evidence="2">Belongs to the ORC3 family.</text>
</comment>
<dbReference type="AlphaFoldDB" id="A0A9W8G2W3"/>
<keyword evidence="6" id="KW-0238">DNA-binding</keyword>
<dbReference type="PANTHER" id="PTHR12748">
    <property type="entry name" value="ORIGIN RECOGNITION COMPLEX SUBUNIT 3"/>
    <property type="match status" value="1"/>
</dbReference>
<feature type="compositionally biased region" description="Polar residues" evidence="10">
    <location>
        <begin position="22"/>
        <end position="38"/>
    </location>
</feature>
<evidence type="ECO:0000313" key="15">
    <source>
        <dbReference type="Proteomes" id="UP001151518"/>
    </source>
</evidence>
<evidence type="ECO:0000256" key="7">
    <source>
        <dbReference type="ARBA" id="ARBA00023242"/>
    </source>
</evidence>
<comment type="caution">
    <text evidence="14">The sequence shown here is derived from an EMBL/GenBank/DDBJ whole genome shotgun (WGS) entry which is preliminary data.</text>
</comment>
<feature type="region of interest" description="Disordered" evidence="10">
    <location>
        <begin position="656"/>
        <end position="678"/>
    </location>
</feature>
<evidence type="ECO:0000259" key="11">
    <source>
        <dbReference type="Pfam" id="PF07034"/>
    </source>
</evidence>
<keyword evidence="7" id="KW-0539">Nucleus</keyword>
<dbReference type="GO" id="GO:0003688">
    <property type="term" value="F:DNA replication origin binding"/>
    <property type="evidence" value="ECO:0007669"/>
    <property type="project" value="TreeGrafter"/>
</dbReference>
<proteinExistence type="inferred from homology"/>
<keyword evidence="5" id="KW-0235">DNA replication</keyword>
<protein>
    <recommendedName>
        <fullName evidence="3">Origin recognition complex subunit 3</fullName>
    </recommendedName>
</protein>
<evidence type="ECO:0000256" key="1">
    <source>
        <dbReference type="ARBA" id="ARBA00004123"/>
    </source>
</evidence>
<dbReference type="InterPro" id="IPR045667">
    <property type="entry name" value="ORC3_N"/>
</dbReference>
<gene>
    <name evidence="14" type="primary">ORC3</name>
    <name evidence="14" type="ORF">GGI25_002959</name>
</gene>
<comment type="function">
    <text evidence="9">Component of the origin recognition complex (ORC) that binds origins of replication. DNA-binding is ATP-dependent. The specific DNA sequences that define origins of replication have not been identified yet. ORC is required to assemble the pre-replication complex necessary to initiate DNA replication. Binds histone H3 and H4 trimethylation marks H3K9me3, H3K27me3 and H4K20me3.</text>
</comment>
<comment type="subunit">
    <text evidence="8">Component of ORC, a complex composed of at least 6 subunits: ORC1, ORC2, ORC3, ORC4, ORC5 and ORC6. ORC is regulated in a cell-cycle dependent manner. It is sequentially assembled at the exit from anaphase of mitosis and disassembled as cells enter S phase.</text>
</comment>
<dbReference type="InterPro" id="IPR020795">
    <property type="entry name" value="ORC3"/>
</dbReference>
<evidence type="ECO:0000256" key="6">
    <source>
        <dbReference type="ARBA" id="ARBA00023125"/>
    </source>
</evidence>
<dbReference type="CDD" id="cd20704">
    <property type="entry name" value="Orc3"/>
    <property type="match status" value="2"/>
</dbReference>
<dbReference type="Proteomes" id="UP001151518">
    <property type="component" value="Unassembled WGS sequence"/>
</dbReference>
<evidence type="ECO:0000256" key="3">
    <source>
        <dbReference type="ARBA" id="ARBA00019085"/>
    </source>
</evidence>
<sequence length="764" mass="86614">MVDAYKPLDELDSVTESTFILMPQQKNGRSKGNTTTSAQRKKPMTASDYGYVQLLQGKEPTESMELRKQLFESTWNPLEKHLMDTEHKVNNAGIIEVSKFVDTSYTTIELKEKGQLSRPFAEIATAVTFAGVNTGDHTKLFESLQSQLTANGHYIALLESQYCTTLPNMLKSMLEQLYTSIHARLDLEAAQGLNTGATAKSIAYDMGLLHIWWNAIEARSSTGSRIVIILQDFEGFPPMVIDDFVRIATGYCHTVPIVLVFGLATSYECIHQSLTKSSISMLNVERFNLQRSKQCIDSAIYSLFVQSTSILTFGAEAYKSLMDQFLLYDFSITGFVKKLKYAIMDFFYSQPLSILAAMVKMESNDSCKHGVISEFPIRLTHDQIELIRMQKSVRLFLEQQLQKTKDQQRFRQAISSDEFFQEAVLPVMMRQLASYRQGYCLGIDMLLAIQSMSPESLQKPIRTLHYYGLSQTFSDCMNWKTLFAVMRRMKAPEMKQLLLKLQLSITNLGEIDWEFAAKDSLDIPALLLQASKLLEDPEESSKEDTEANSSEQKKRIRTRTDMESRPFLLFDNESSDQILRALDKCCGIVETILSACLQPYQTAPLYEIFYYRHSFLLDTTFSAQPRAAVQTALGRTEYYINCDCCTGKSQSKSNAADASIAGGDGHSSDESSDEDDGYRVMSSMHDTSIAYRLHQECGRLINLYDWYSAFSSVVEKEDERSCSASGQSEVQARFMRAVEEMRYLGFVKSTQRKTDHVVRLTWGA</sequence>